<dbReference type="EMBL" id="AVOT02085804">
    <property type="protein sequence ID" value="MBW0570201.1"/>
    <property type="molecule type" value="Genomic_DNA"/>
</dbReference>
<evidence type="ECO:0000313" key="2">
    <source>
        <dbReference type="Proteomes" id="UP000765509"/>
    </source>
</evidence>
<keyword evidence="2" id="KW-1185">Reference proteome</keyword>
<organism evidence="1 2">
    <name type="scientific">Austropuccinia psidii MF-1</name>
    <dbReference type="NCBI Taxonomy" id="1389203"/>
    <lineage>
        <taxon>Eukaryota</taxon>
        <taxon>Fungi</taxon>
        <taxon>Dikarya</taxon>
        <taxon>Basidiomycota</taxon>
        <taxon>Pucciniomycotina</taxon>
        <taxon>Pucciniomycetes</taxon>
        <taxon>Pucciniales</taxon>
        <taxon>Sphaerophragmiaceae</taxon>
        <taxon>Austropuccinia</taxon>
    </lineage>
</organism>
<name>A0A9Q3PRA8_9BASI</name>
<protein>
    <submittedName>
        <fullName evidence="1">Uncharacterized protein</fullName>
    </submittedName>
</protein>
<comment type="caution">
    <text evidence="1">The sequence shown here is derived from an EMBL/GenBank/DDBJ whole genome shotgun (WGS) entry which is preliminary data.</text>
</comment>
<dbReference type="AlphaFoldDB" id="A0A9Q3PRA8"/>
<dbReference type="Proteomes" id="UP000765509">
    <property type="component" value="Unassembled WGS sequence"/>
</dbReference>
<sequence>MASFQEHQDNKTHQEIIRKMVGTFLSSEEDWKPCVSPQVASAMEVSLPCIPCVLSRISEALHYPKLTSIATTTILSGGARRMGSGSGSGLKPQER</sequence>
<gene>
    <name evidence="1" type="ORF">O181_109916</name>
</gene>
<proteinExistence type="predicted"/>
<evidence type="ECO:0000313" key="1">
    <source>
        <dbReference type="EMBL" id="MBW0570201.1"/>
    </source>
</evidence>
<reference evidence="1" key="1">
    <citation type="submission" date="2021-03" db="EMBL/GenBank/DDBJ databases">
        <title>Draft genome sequence of rust myrtle Austropuccinia psidii MF-1, a brazilian biotype.</title>
        <authorList>
            <person name="Quecine M.C."/>
            <person name="Pachon D.M.R."/>
            <person name="Bonatelli M.L."/>
            <person name="Correr F.H."/>
            <person name="Franceschini L.M."/>
            <person name="Leite T.F."/>
            <person name="Margarido G.R.A."/>
            <person name="Almeida C.A."/>
            <person name="Ferrarezi J.A."/>
            <person name="Labate C.A."/>
        </authorList>
    </citation>
    <scope>NUCLEOTIDE SEQUENCE</scope>
    <source>
        <strain evidence="1">MF-1</strain>
    </source>
</reference>
<accession>A0A9Q3PRA8</accession>